<dbReference type="AlphaFoldDB" id="A0A067KI78"/>
<feature type="compositionally biased region" description="Basic residues" evidence="1">
    <location>
        <begin position="36"/>
        <end position="47"/>
    </location>
</feature>
<evidence type="ECO:0000313" key="2">
    <source>
        <dbReference type="EMBL" id="KDP35802.1"/>
    </source>
</evidence>
<name>A0A067KI78_JATCU</name>
<keyword evidence="3" id="KW-1185">Reference proteome</keyword>
<evidence type="ECO:0000313" key="3">
    <source>
        <dbReference type="Proteomes" id="UP000027138"/>
    </source>
</evidence>
<accession>A0A067KI78</accession>
<evidence type="ECO:0000256" key="1">
    <source>
        <dbReference type="SAM" id="MobiDB-lite"/>
    </source>
</evidence>
<feature type="region of interest" description="Disordered" evidence="1">
    <location>
        <begin position="20"/>
        <end position="49"/>
    </location>
</feature>
<dbReference type="Proteomes" id="UP000027138">
    <property type="component" value="Unassembled WGS sequence"/>
</dbReference>
<sequence length="268" mass="30151">MEAVDPGRVWATSIVVRGKNTPCLNRNPNPSPAQTKAKKTTKKNKTSTKKEKWVSELSSLFGEDDMERLKVKYIIPDEFELLPVAGNVGANSEQSPNFLILYEESFRASVHLPLQIDFCDYLNQLNVIVSQSHCAKLEVSKNEATQLVETAKDMMDKSATTHSKEICALKEQLNLLNDECKKLTDKALITSSRNIQLEKEKFELNDLAAAQKEADDALNDIVDTLDSFQDRVISALQAQYVDDDFDFISDILVVVPLEDPQGLSFEHW</sequence>
<dbReference type="EMBL" id="KK914476">
    <property type="protein sequence ID" value="KDP35802.1"/>
    <property type="molecule type" value="Genomic_DNA"/>
</dbReference>
<reference evidence="2 3" key="1">
    <citation type="journal article" date="2014" name="PLoS ONE">
        <title>Global Analysis of Gene Expression Profiles in Physic Nut (Jatropha curcas L.) Seedlings Exposed to Salt Stress.</title>
        <authorList>
            <person name="Zhang L."/>
            <person name="Zhang C."/>
            <person name="Wu P."/>
            <person name="Chen Y."/>
            <person name="Li M."/>
            <person name="Jiang H."/>
            <person name="Wu G."/>
        </authorList>
    </citation>
    <scope>NUCLEOTIDE SEQUENCE [LARGE SCALE GENOMIC DNA]</scope>
    <source>
        <strain evidence="3">cv. GZQX0401</strain>
        <tissue evidence="2">Young leaves</tissue>
    </source>
</reference>
<proteinExistence type="predicted"/>
<protein>
    <submittedName>
        <fullName evidence="2">Uncharacterized protein</fullName>
    </submittedName>
</protein>
<feature type="compositionally biased region" description="Polar residues" evidence="1">
    <location>
        <begin position="22"/>
        <end position="34"/>
    </location>
</feature>
<organism evidence="2 3">
    <name type="scientific">Jatropha curcas</name>
    <name type="common">Barbados nut</name>
    <dbReference type="NCBI Taxonomy" id="180498"/>
    <lineage>
        <taxon>Eukaryota</taxon>
        <taxon>Viridiplantae</taxon>
        <taxon>Streptophyta</taxon>
        <taxon>Embryophyta</taxon>
        <taxon>Tracheophyta</taxon>
        <taxon>Spermatophyta</taxon>
        <taxon>Magnoliopsida</taxon>
        <taxon>eudicotyledons</taxon>
        <taxon>Gunneridae</taxon>
        <taxon>Pentapetalae</taxon>
        <taxon>rosids</taxon>
        <taxon>fabids</taxon>
        <taxon>Malpighiales</taxon>
        <taxon>Euphorbiaceae</taxon>
        <taxon>Crotonoideae</taxon>
        <taxon>Jatropheae</taxon>
        <taxon>Jatropha</taxon>
    </lineage>
</organism>
<gene>
    <name evidence="2" type="ORF">JCGZ_10438</name>
</gene>